<dbReference type="NCBIfam" id="TIGR03401">
    <property type="entry name" value="cyanamide_fam"/>
    <property type="match status" value="1"/>
</dbReference>
<comment type="caution">
    <text evidence="2">The sequence shown here is derived from an EMBL/GenBank/DDBJ whole genome shotgun (WGS) entry which is preliminary data.</text>
</comment>
<evidence type="ECO:0000313" key="2">
    <source>
        <dbReference type="EMBL" id="KAK4173630.1"/>
    </source>
</evidence>
<gene>
    <name evidence="2" type="ORF">QBC36DRAFT_245037</name>
</gene>
<sequence length="250" mass="27442">MSIPTPSRGSLIALQGFTPLPVDANTIFQGKPYLHPPSPIAVSGIPFPSVTDPLVAKVQVYAKEKLPIQTYNHSMRVFYWSTAILHQQFPSLAPGISPSTIALTCLLHDIGTTTENLNSTLLSFEFQGGIIALDLLKEYSGSKPQAEAVAEAIIRHQDLGTVGTITTLGQILQLATVYDNMSLRPYLIHPDTKVDVNKAYPRKGWSGCFGTAIGEEKRLKPWGHTSHLGWEVFENGVRENAFMKDVDGWE</sequence>
<dbReference type="SMART" id="SM00471">
    <property type="entry name" value="HDc"/>
    <property type="match status" value="1"/>
</dbReference>
<dbReference type="PROSITE" id="PS51831">
    <property type="entry name" value="HD"/>
    <property type="match status" value="1"/>
</dbReference>
<evidence type="ECO:0000259" key="1">
    <source>
        <dbReference type="PROSITE" id="PS51831"/>
    </source>
</evidence>
<reference evidence="2" key="2">
    <citation type="submission" date="2023-05" db="EMBL/GenBank/DDBJ databases">
        <authorList>
            <consortium name="Lawrence Berkeley National Laboratory"/>
            <person name="Steindorff A."/>
            <person name="Hensen N."/>
            <person name="Bonometti L."/>
            <person name="Westerberg I."/>
            <person name="Brannstrom I.O."/>
            <person name="Guillou S."/>
            <person name="Cros-Aarteil S."/>
            <person name="Calhoun S."/>
            <person name="Haridas S."/>
            <person name="Kuo A."/>
            <person name="Mondo S."/>
            <person name="Pangilinan J."/>
            <person name="Riley R."/>
            <person name="Labutti K."/>
            <person name="Andreopoulos B."/>
            <person name="Lipzen A."/>
            <person name="Chen C."/>
            <person name="Yanf M."/>
            <person name="Daum C."/>
            <person name="Ng V."/>
            <person name="Clum A."/>
            <person name="Ohm R."/>
            <person name="Martin F."/>
            <person name="Silar P."/>
            <person name="Natvig D."/>
            <person name="Lalanne C."/>
            <person name="Gautier V."/>
            <person name="Ament-Velasquez S.L."/>
            <person name="Kruys A."/>
            <person name="Hutchinson M.I."/>
            <person name="Powell A.J."/>
            <person name="Barry K."/>
            <person name="Miller A.N."/>
            <person name="Grigoriev I.V."/>
            <person name="Debuchy R."/>
            <person name="Gladieux P."/>
            <person name="Thoren M.H."/>
            <person name="Johannesson H."/>
        </authorList>
    </citation>
    <scope>NUCLEOTIDE SEQUENCE</scope>
    <source>
        <strain evidence="2">CBS 892.96</strain>
    </source>
</reference>
<dbReference type="InterPro" id="IPR017771">
    <property type="entry name" value="Cyanamide_hydratase_HD"/>
</dbReference>
<dbReference type="SUPFAM" id="SSF109604">
    <property type="entry name" value="HD-domain/PDEase-like"/>
    <property type="match status" value="1"/>
</dbReference>
<accession>A0AAN6W270</accession>
<dbReference type="AlphaFoldDB" id="A0AAN6W270"/>
<dbReference type="InterPro" id="IPR003607">
    <property type="entry name" value="HD/PDEase_dom"/>
</dbReference>
<dbReference type="Pfam" id="PF01966">
    <property type="entry name" value="HD"/>
    <property type="match status" value="1"/>
</dbReference>
<proteinExistence type="predicted"/>
<dbReference type="CDD" id="cd00077">
    <property type="entry name" value="HDc"/>
    <property type="match status" value="1"/>
</dbReference>
<dbReference type="InterPro" id="IPR006674">
    <property type="entry name" value="HD_domain"/>
</dbReference>
<reference evidence="2" key="1">
    <citation type="journal article" date="2023" name="Mol. Phylogenet. Evol.">
        <title>Genome-scale phylogeny and comparative genomics of the fungal order Sordariales.</title>
        <authorList>
            <person name="Hensen N."/>
            <person name="Bonometti L."/>
            <person name="Westerberg I."/>
            <person name="Brannstrom I.O."/>
            <person name="Guillou S."/>
            <person name="Cros-Aarteil S."/>
            <person name="Calhoun S."/>
            <person name="Haridas S."/>
            <person name="Kuo A."/>
            <person name="Mondo S."/>
            <person name="Pangilinan J."/>
            <person name="Riley R."/>
            <person name="LaButti K."/>
            <person name="Andreopoulos B."/>
            <person name="Lipzen A."/>
            <person name="Chen C."/>
            <person name="Yan M."/>
            <person name="Daum C."/>
            <person name="Ng V."/>
            <person name="Clum A."/>
            <person name="Steindorff A."/>
            <person name="Ohm R.A."/>
            <person name="Martin F."/>
            <person name="Silar P."/>
            <person name="Natvig D.O."/>
            <person name="Lalanne C."/>
            <person name="Gautier V."/>
            <person name="Ament-Velasquez S.L."/>
            <person name="Kruys A."/>
            <person name="Hutchinson M.I."/>
            <person name="Powell A.J."/>
            <person name="Barry K."/>
            <person name="Miller A.N."/>
            <person name="Grigoriev I.V."/>
            <person name="Debuchy R."/>
            <person name="Gladieux P."/>
            <person name="Hiltunen Thoren M."/>
            <person name="Johannesson H."/>
        </authorList>
    </citation>
    <scope>NUCLEOTIDE SEQUENCE</scope>
    <source>
        <strain evidence="2">CBS 892.96</strain>
    </source>
</reference>
<dbReference type="EMBL" id="MU866330">
    <property type="protein sequence ID" value="KAK4173630.1"/>
    <property type="molecule type" value="Genomic_DNA"/>
</dbReference>
<evidence type="ECO:0000313" key="3">
    <source>
        <dbReference type="Proteomes" id="UP001302321"/>
    </source>
</evidence>
<protein>
    <recommendedName>
        <fullName evidence="1">HD domain-containing protein</fullName>
    </recommendedName>
</protein>
<organism evidence="2 3">
    <name type="scientific">Triangularia setosa</name>
    <dbReference type="NCBI Taxonomy" id="2587417"/>
    <lineage>
        <taxon>Eukaryota</taxon>
        <taxon>Fungi</taxon>
        <taxon>Dikarya</taxon>
        <taxon>Ascomycota</taxon>
        <taxon>Pezizomycotina</taxon>
        <taxon>Sordariomycetes</taxon>
        <taxon>Sordariomycetidae</taxon>
        <taxon>Sordariales</taxon>
        <taxon>Podosporaceae</taxon>
        <taxon>Triangularia</taxon>
    </lineage>
</organism>
<name>A0AAN6W270_9PEZI</name>
<dbReference type="PANTHER" id="PTHR35569">
    <property type="entry name" value="CYANAMIDE HYDRATASE DDI2-RELATED"/>
    <property type="match status" value="1"/>
</dbReference>
<dbReference type="PANTHER" id="PTHR35569:SF1">
    <property type="entry name" value="CYANAMIDE HYDRATASE DDI2-RELATED"/>
    <property type="match status" value="1"/>
</dbReference>
<dbReference type="Gene3D" id="1.10.3210.10">
    <property type="entry name" value="Hypothetical protein af1432"/>
    <property type="match status" value="1"/>
</dbReference>
<keyword evidence="3" id="KW-1185">Reference proteome</keyword>
<feature type="domain" description="HD" evidence="1">
    <location>
        <begin position="70"/>
        <end position="181"/>
    </location>
</feature>
<dbReference type="Proteomes" id="UP001302321">
    <property type="component" value="Unassembled WGS sequence"/>
</dbReference>